<feature type="region of interest" description="Disordered" evidence="1">
    <location>
        <begin position="2534"/>
        <end position="2583"/>
    </location>
</feature>
<feature type="compositionally biased region" description="Polar residues" evidence="1">
    <location>
        <begin position="777"/>
        <end position="788"/>
    </location>
</feature>
<feature type="compositionally biased region" description="Basic and acidic residues" evidence="1">
    <location>
        <begin position="229"/>
        <end position="238"/>
    </location>
</feature>
<dbReference type="GO" id="GO:0005634">
    <property type="term" value="C:nucleus"/>
    <property type="evidence" value="ECO:0007669"/>
    <property type="project" value="InterPro"/>
</dbReference>
<keyword evidence="5" id="KW-1185">Reference proteome</keyword>
<feature type="region of interest" description="Disordered" evidence="1">
    <location>
        <begin position="2639"/>
        <end position="2674"/>
    </location>
</feature>
<dbReference type="Pfam" id="PF09462">
    <property type="entry name" value="Mus7"/>
    <property type="match status" value="1"/>
</dbReference>
<keyword evidence="2" id="KW-1133">Transmembrane helix</keyword>
<feature type="transmembrane region" description="Helical" evidence="2">
    <location>
        <begin position="2304"/>
        <end position="2327"/>
    </location>
</feature>
<feature type="transmembrane region" description="Helical" evidence="2">
    <location>
        <begin position="2461"/>
        <end position="2480"/>
    </location>
</feature>
<feature type="compositionally biased region" description="Basic and acidic residues" evidence="1">
    <location>
        <begin position="25"/>
        <end position="39"/>
    </location>
</feature>
<accession>A0A1X7RG55</accession>
<feature type="compositionally biased region" description="Basic residues" evidence="1">
    <location>
        <begin position="394"/>
        <end position="405"/>
    </location>
</feature>
<feature type="compositionally biased region" description="Basic and acidic residues" evidence="1">
    <location>
        <begin position="1"/>
        <end position="10"/>
    </location>
</feature>
<feature type="transmembrane region" description="Helical" evidence="2">
    <location>
        <begin position="2424"/>
        <end position="2449"/>
    </location>
</feature>
<feature type="transmembrane region" description="Helical" evidence="2">
    <location>
        <begin position="2381"/>
        <end position="2404"/>
    </location>
</feature>
<evidence type="ECO:0000313" key="4">
    <source>
        <dbReference type="EMBL" id="SMQ46210.1"/>
    </source>
</evidence>
<dbReference type="PANTHER" id="PTHR28122:SF1">
    <property type="entry name" value="E3 UBIQUITIN-PROTEIN LIGASE SUBSTRATE RECEPTOR MMS22"/>
    <property type="match status" value="1"/>
</dbReference>
<name>A0A1X7RG55_ZYMT9</name>
<keyword evidence="2" id="KW-0472">Membrane</keyword>
<dbReference type="Pfam" id="PF20684">
    <property type="entry name" value="Fung_rhodopsin"/>
    <property type="match status" value="1"/>
</dbReference>
<feature type="transmembrane region" description="Helical" evidence="2">
    <location>
        <begin position="2347"/>
        <end position="2369"/>
    </location>
</feature>
<dbReference type="GO" id="GO:0031297">
    <property type="term" value="P:replication fork processing"/>
    <property type="evidence" value="ECO:0007669"/>
    <property type="project" value="InterPro"/>
</dbReference>
<feature type="compositionally biased region" description="Low complexity" evidence="1">
    <location>
        <begin position="2557"/>
        <end position="2576"/>
    </location>
</feature>
<dbReference type="InterPro" id="IPR019021">
    <property type="entry name" value="Mms22"/>
</dbReference>
<feature type="region of interest" description="Disordered" evidence="1">
    <location>
        <begin position="332"/>
        <end position="355"/>
    </location>
</feature>
<keyword evidence="2" id="KW-0812">Transmembrane</keyword>
<evidence type="ECO:0000256" key="2">
    <source>
        <dbReference type="SAM" id="Phobius"/>
    </source>
</evidence>
<feature type="transmembrane region" description="Helical" evidence="2">
    <location>
        <begin position="2271"/>
        <end position="2292"/>
    </location>
</feature>
<feature type="domain" description="Rhodopsin" evidence="3">
    <location>
        <begin position="2289"/>
        <end position="2523"/>
    </location>
</feature>
<evidence type="ECO:0000259" key="3">
    <source>
        <dbReference type="Pfam" id="PF20684"/>
    </source>
</evidence>
<dbReference type="GO" id="GO:0035361">
    <property type="term" value="C:Cul8-RING ubiquitin ligase complex"/>
    <property type="evidence" value="ECO:0007669"/>
    <property type="project" value="TreeGrafter"/>
</dbReference>
<feature type="compositionally biased region" description="Basic and acidic residues" evidence="1">
    <location>
        <begin position="2665"/>
        <end position="2674"/>
    </location>
</feature>
<feature type="compositionally biased region" description="Polar residues" evidence="1">
    <location>
        <begin position="848"/>
        <end position="857"/>
    </location>
</feature>
<feature type="region of interest" description="Disordered" evidence="1">
    <location>
        <begin position="541"/>
        <end position="609"/>
    </location>
</feature>
<reference evidence="4 5" key="1">
    <citation type="submission" date="2016-06" db="EMBL/GenBank/DDBJ databases">
        <authorList>
            <person name="Kjaerup R.B."/>
            <person name="Dalgaard T.S."/>
            <person name="Juul-Madsen H.R."/>
        </authorList>
    </citation>
    <scope>NUCLEOTIDE SEQUENCE [LARGE SCALE GENOMIC DNA]</scope>
</reference>
<dbReference type="Proteomes" id="UP000215127">
    <property type="component" value="Chromosome 1"/>
</dbReference>
<protein>
    <recommendedName>
        <fullName evidence="3">Rhodopsin domain-containing protein</fullName>
    </recommendedName>
</protein>
<feature type="region of interest" description="Disordered" evidence="1">
    <location>
        <begin position="1"/>
        <end position="69"/>
    </location>
</feature>
<dbReference type="PANTHER" id="PTHR28122">
    <property type="entry name" value="E3 UBIQUITIN-PROTEIN LIGASE SUBSTRATE RECEPTOR MMS22"/>
    <property type="match status" value="1"/>
</dbReference>
<dbReference type="EMBL" id="LT853692">
    <property type="protein sequence ID" value="SMQ46210.1"/>
    <property type="molecule type" value="Genomic_DNA"/>
</dbReference>
<feature type="compositionally biased region" description="Basic and acidic residues" evidence="1">
    <location>
        <begin position="187"/>
        <end position="199"/>
    </location>
</feature>
<feature type="compositionally biased region" description="Acidic residues" evidence="1">
    <location>
        <begin position="11"/>
        <end position="21"/>
    </location>
</feature>
<feature type="region of interest" description="Disordered" evidence="1">
    <location>
        <begin position="776"/>
        <end position="873"/>
    </location>
</feature>
<proteinExistence type="predicted"/>
<evidence type="ECO:0000313" key="5">
    <source>
        <dbReference type="Proteomes" id="UP000215127"/>
    </source>
</evidence>
<feature type="compositionally biased region" description="Polar residues" evidence="1">
    <location>
        <begin position="433"/>
        <end position="453"/>
    </location>
</feature>
<gene>
    <name evidence="4" type="ORF">ZT3D7_G1355</name>
</gene>
<feature type="compositionally biased region" description="Polar residues" evidence="1">
    <location>
        <begin position="2650"/>
        <end position="2663"/>
    </location>
</feature>
<sequence length="2674" mass="297513">MKRWQDRGEVEDSEDDEELSLELESPEHERPWKRPKLDHGSGAVQSENIAPCPIHSERPFTVQDDDDDDGWAATKVAKTYGRRARTKVAAASPAGLALPGGEPDALEAVTEITPAQNSSEGHLAQSASPNVNLRLSAQILPTARQDGGAASRNEFLLQRGRLGSPVRTVAPLQLKSTALRKIPRKQLQHDISERSRSSPEDEPQLAEDVSGNPDDPKSSTEASIQVSTNEHEFPHIDDLVSSPLSEREVSPPADFLQRGRDREMDDALVDRDLDVEADARSPHSAANARRNFRTRKEVQLHPYMFDKAQYQKQFRERGLKPIRLIEQDIPNEETQSASHSDGSQPAIASSAASTQSMIAEPIGANQQADFNTDFFDFHVSSSEDGSGLEPAQNQRRKLNFVKHKTNPSFDAVDQSRPSSSGAADLGIPPSPPVTSSDASTPSHEQSSTGQPSSRLRLPRSHTPVPLPTPHVSSDAKGAGSGRRSRTEPRELPVPSSPEASSSEDDADVKAAIEARRLRREQKRIKGVLPASWLRIDFRNQTRQESLSPPRRRLSTASPPKSEPRKGVARRLTTARSRSPGSQKLREEGIDNPDSEASVEEVGGPAYRSAGIDNTRNILAYGGRVVDEDDDMENDFVDPMLAGNGFTQRRAPKDQRRKQPLITQAFHKTPRDHTAFSNERPAHKSVRTGLGSHRGAQRKRQPDSNRAYARASRLSIADAPISSSATTTDLPQFVRLALRRTRKSLDQGRHSPTYKFVRLATAEDTKEAASVLHAWRNGSLTPRQPSPNATRRVPASSVDHQRSTFPDMMGHLSLPPDAPSRSLVSRPPGKRRPMVRQMRINDHAFGDSTPANAPTTAARSHPRPRVPRQSNLPRLRGGQLETLESDFISAHRSAAFGNRMHHLTETTALPEDRIVTSGFHLARFLGEGDETSGPLRTGPLTQLNEATGGTIMDVEQVAQRLPHRKRKALARRINADAREYRQPSEPLPDIVATTESVQPMPNVVGEVLQGLGSFGTRYPVDFDIRPMPAGTLFQHTTFIGSGEFNDALKLSQRDLSHDVGRIHVRIGVQIHEWGPWTEDVAAQFARIPQVIDDALSELYRLEPDKRDQERAVIDRNVDYLLRSVMRYCSKCLWFLDVVDRQSCVQSLCCLVAHLTDALGQRVGASALLPQTITRIAQYQLVIAKLACQLSDHSVVGPDIKTDADQLLSRTSLHLARTGVMGQFRDLRNCYGHIRSDPIHATGIDGEAWALSSCVILSHVVRDGHRSKALFWETIFTAMDINVSQTCAVQEFETVWYSIFTLLPSLEFDAMGIVRVGSRLTSSQDGWSLPQRLISRVFELYETSSNVRGYSVNEYMRAILQRCHHLVSGWGWWRCESVVTLIYDFFSRRGLSLLNKEESRGSPKFLNLLGTQEVTLEVQSDDNSFHMFLKILATGLLGMHKYQIYPDRKTQGFAWRFIPNHNRTYRKDVDVERAALDSLRNHHDLLCTLYFALPSGHRPGVHLLRALVDHTSSHREACRLNVRSWAHLASYQVSTSESRSEVLPLTSWYTDVVAATMAQYRLAKSEAQSDFIRAKEEGAKPSETLLETTVANNQRQIAATLVDALAGLKRAVSSASSLAMAMSLVEGTAFWDVFELFDPNQRRLISSMKEGLDVVSAALDAERKFGNNSISQSFSEDSQEFGDFSALQEFATNDEAHGGTCSSLAGILLSPVGKFVSNVLGADVAPDDSLLQHVVDVWVRVASMTVKKLGKHWLSYLDEYSATGWAQMRDTAQKRKFTAYFISRVVELSENDNEVRQHVLTAWLQSMVEREALLKFQHVLTSALLNHRAHDPLLENLPFAKDTTSGLYNISIAEIRQRRLALISAVLCNMRQTYEGVERKRVDSFQEARRMHIAMLQRVMQTMKSNYGELQTSRARPSSEDSGQGAYVEFVQQVVSFLQQHTADICPVDRFFTDSGAFPLPVDDPTYVIGKLRRYVPKLGDPGTRKALAVFVHTVVERAVLEQQQQYLVNQMAIAVKGVLEYGNVQRPTLRQVLLTSIFPAYIENALQTAHSWIPLMPILQACQRIVPELLYSIQIQDERSVLAVIDSMMAVLQSINRECHRILVGIKEWVDLPHVLKTLCTMVAVGTSSFTVISYIARATSLGSELKEEMHYLRKMLSMVEARLRGSGEVDVFVPPLPLPHDFEYTWQDTRDYVEKQVEEPQVPTWRNREGSYEIRRNGSWKEVVVDLQSIASERASLLKEVEEFGRSYHATFSIRSRRTRMISGHASGSSVVAVTLTFIFLATVFVLSRIYARFRIARNPGLDDVFISLSLLFSAGTTTTFIIQVFNGGGQHMGTITPTEGIRQGKAFYASVILYNASLLMSKLSILLQYLRIFPQKGFRVVCYVVLGIVAAYATFAILTAIFACNPIRSFWDQSVQGTCLPRFPIWFANSAFNIISDIAIALIPMPLLDKLGMPKNTKRALQLVFLLGGCGCIVSILRFQSLYVISRSSDVSYDNPMAAIWSDIEMNIAIMCSCLPTLRCMFPRLLKNHISVPRSGSHGMPGTAPRSGAGSNTGMASAMAKLSSKNASAKSASSHSSDDSTNQIHVIGQKQDSRGTTWSATSNIRTMSSFDDIELGRVSHNLQNGRIHVMTAIEQEVEKREEGEGVMSDTDSTTGLTRNSKASLYRDGRCEGA</sequence>
<feature type="compositionally biased region" description="Polar residues" evidence="1">
    <location>
        <begin position="219"/>
        <end position="228"/>
    </location>
</feature>
<feature type="region of interest" description="Disordered" evidence="1">
    <location>
        <begin position="157"/>
        <end position="263"/>
    </location>
</feature>
<dbReference type="InterPro" id="IPR049326">
    <property type="entry name" value="Rhodopsin_dom_fungi"/>
</dbReference>
<organism evidence="4 5">
    <name type="scientific">Zymoseptoria tritici (strain ST99CH_3D7)</name>
    <dbReference type="NCBI Taxonomy" id="1276538"/>
    <lineage>
        <taxon>Eukaryota</taxon>
        <taxon>Fungi</taxon>
        <taxon>Dikarya</taxon>
        <taxon>Ascomycota</taxon>
        <taxon>Pezizomycotina</taxon>
        <taxon>Dothideomycetes</taxon>
        <taxon>Dothideomycetidae</taxon>
        <taxon>Mycosphaerellales</taxon>
        <taxon>Mycosphaerellaceae</taxon>
        <taxon>Zymoseptoria</taxon>
    </lineage>
</organism>
<dbReference type="STRING" id="1276538.A0A1X7RG55"/>
<feature type="region of interest" description="Disordered" evidence="1">
    <location>
        <begin position="640"/>
        <end position="709"/>
    </location>
</feature>
<feature type="compositionally biased region" description="Acidic residues" evidence="1">
    <location>
        <begin position="589"/>
        <end position="598"/>
    </location>
</feature>
<evidence type="ECO:0000256" key="1">
    <source>
        <dbReference type="SAM" id="MobiDB-lite"/>
    </source>
</evidence>
<dbReference type="GO" id="GO:0000724">
    <property type="term" value="P:double-strand break repair via homologous recombination"/>
    <property type="evidence" value="ECO:0007669"/>
    <property type="project" value="TreeGrafter"/>
</dbReference>
<feature type="region of interest" description="Disordered" evidence="1">
    <location>
        <begin position="381"/>
        <end position="507"/>
    </location>
</feature>